<dbReference type="AlphaFoldDB" id="A0A4S8ITN0"/>
<keyword evidence="2" id="KW-1184">Jasmonic acid signaling pathway</keyword>
<dbReference type="Pfam" id="PF06200">
    <property type="entry name" value="tify"/>
    <property type="match status" value="1"/>
</dbReference>
<keyword evidence="6" id="KW-1185">Reference proteome</keyword>
<comment type="function">
    <text evidence="2">Repressor of jasmonate responses.</text>
</comment>
<sequence length="283" mass="30987">METSVVLQNKEGNIKGSLEEDRQVDGREKMAKRGEERPVGKTSHFSLTCRLLSQYLKKNGNCGGELALRQQDKENSLVPNTVSFEPGVDVSGKNRQHHAENSILTKEESNMATNTNFLCDYHSREKWKDQFTVFYGGKVVVFDNIPADTAKDLMLMASKDTTADPTATCNLMTLQQSQPKSTQANNSAGDCHRLHALGHGMLSPWIMLIHLSLVDDRYAHSEKEFPPSIPGEEEGSDGQGTIPSPWRLGGGEDGGRPAVAQLGSTSSGGRKHFSCVALVFQVP</sequence>
<feature type="region of interest" description="Disordered" evidence="3">
    <location>
        <begin position="1"/>
        <end position="39"/>
    </location>
</feature>
<evidence type="ECO:0000313" key="5">
    <source>
        <dbReference type="EMBL" id="THU52093.1"/>
    </source>
</evidence>
<protein>
    <recommendedName>
        <fullName evidence="2">Protein TIFY</fullName>
    </recommendedName>
    <alternativeName>
        <fullName evidence="2">Jasmonate ZIM domain-containing protein</fullName>
    </alternativeName>
</protein>
<dbReference type="GO" id="GO:0009611">
    <property type="term" value="P:response to wounding"/>
    <property type="evidence" value="ECO:0007669"/>
    <property type="project" value="UniProtKB-UniRule"/>
</dbReference>
<dbReference type="InterPro" id="IPR040390">
    <property type="entry name" value="TIFY/JAZ"/>
</dbReference>
<reference evidence="5 6" key="1">
    <citation type="journal article" date="2019" name="Nat. Plants">
        <title>Genome sequencing of Musa balbisiana reveals subgenome evolution and function divergence in polyploid bananas.</title>
        <authorList>
            <person name="Yao X."/>
        </authorList>
    </citation>
    <scope>NUCLEOTIDE SEQUENCE [LARGE SCALE GENOMIC DNA]</scope>
    <source>
        <strain evidence="6">cv. DH-PKW</strain>
        <tissue evidence="5">Leaves</tissue>
    </source>
</reference>
<dbReference type="EMBL" id="PYDT01000008">
    <property type="protein sequence ID" value="THU52093.1"/>
    <property type="molecule type" value="Genomic_DNA"/>
</dbReference>
<name>A0A4S8ITN0_MUSBA</name>
<dbReference type="GO" id="GO:0005634">
    <property type="term" value="C:nucleus"/>
    <property type="evidence" value="ECO:0007669"/>
    <property type="project" value="UniProtKB-SubCell"/>
</dbReference>
<feature type="compositionally biased region" description="Basic and acidic residues" evidence="3">
    <location>
        <begin position="17"/>
        <end position="39"/>
    </location>
</feature>
<proteinExistence type="inferred from homology"/>
<evidence type="ECO:0000313" key="6">
    <source>
        <dbReference type="Proteomes" id="UP000317650"/>
    </source>
</evidence>
<evidence type="ECO:0000256" key="3">
    <source>
        <dbReference type="SAM" id="MobiDB-lite"/>
    </source>
</evidence>
<feature type="domain" description="Tify" evidence="4">
    <location>
        <begin position="124"/>
        <end position="159"/>
    </location>
</feature>
<evidence type="ECO:0000256" key="2">
    <source>
        <dbReference type="RuleBase" id="RU369065"/>
    </source>
</evidence>
<gene>
    <name evidence="5" type="ORF">C4D60_Mb10t00370</name>
</gene>
<dbReference type="GO" id="GO:2000022">
    <property type="term" value="P:regulation of jasmonic acid mediated signaling pathway"/>
    <property type="evidence" value="ECO:0007669"/>
    <property type="project" value="UniProtKB-UniRule"/>
</dbReference>
<comment type="caution">
    <text evidence="5">The sequence shown here is derived from an EMBL/GenBank/DDBJ whole genome shotgun (WGS) entry which is preliminary data.</text>
</comment>
<feature type="compositionally biased region" description="Polar residues" evidence="3">
    <location>
        <begin position="1"/>
        <end position="11"/>
    </location>
</feature>
<dbReference type="PROSITE" id="PS51320">
    <property type="entry name" value="TIFY"/>
    <property type="match status" value="1"/>
</dbReference>
<dbReference type="PANTHER" id="PTHR33077:SF140">
    <property type="entry name" value="PROTEIN TIFY 10B"/>
    <property type="match status" value="1"/>
</dbReference>
<evidence type="ECO:0000259" key="4">
    <source>
        <dbReference type="PROSITE" id="PS51320"/>
    </source>
</evidence>
<keyword evidence="2" id="KW-0539">Nucleus</keyword>
<dbReference type="InterPro" id="IPR010399">
    <property type="entry name" value="Tify_dom"/>
</dbReference>
<accession>A0A4S8ITN0</accession>
<dbReference type="GO" id="GO:0031347">
    <property type="term" value="P:regulation of defense response"/>
    <property type="evidence" value="ECO:0007669"/>
    <property type="project" value="UniProtKB-UniRule"/>
</dbReference>
<comment type="domain">
    <text evidence="2">The jas domain is required for interaction with COI1.</text>
</comment>
<comment type="subcellular location">
    <subcellularLocation>
        <location evidence="2">Nucleus</location>
    </subcellularLocation>
</comment>
<dbReference type="Proteomes" id="UP000317650">
    <property type="component" value="Chromosome 10"/>
</dbReference>
<dbReference type="SMART" id="SM00979">
    <property type="entry name" value="TIFY"/>
    <property type="match status" value="1"/>
</dbReference>
<comment type="similarity">
    <text evidence="1 2">Belongs to the TIFY/JAZ family.</text>
</comment>
<organism evidence="5 6">
    <name type="scientific">Musa balbisiana</name>
    <name type="common">Banana</name>
    <dbReference type="NCBI Taxonomy" id="52838"/>
    <lineage>
        <taxon>Eukaryota</taxon>
        <taxon>Viridiplantae</taxon>
        <taxon>Streptophyta</taxon>
        <taxon>Embryophyta</taxon>
        <taxon>Tracheophyta</taxon>
        <taxon>Spermatophyta</taxon>
        <taxon>Magnoliopsida</taxon>
        <taxon>Liliopsida</taxon>
        <taxon>Zingiberales</taxon>
        <taxon>Musaceae</taxon>
        <taxon>Musa</taxon>
    </lineage>
</organism>
<evidence type="ECO:0000256" key="1">
    <source>
        <dbReference type="ARBA" id="ARBA00008614"/>
    </source>
</evidence>
<dbReference type="PANTHER" id="PTHR33077">
    <property type="entry name" value="PROTEIN TIFY 4A-RELATED-RELATED"/>
    <property type="match status" value="1"/>
</dbReference>
<feature type="region of interest" description="Disordered" evidence="3">
    <location>
        <begin position="223"/>
        <end position="269"/>
    </location>
</feature>